<evidence type="ECO:0000256" key="1">
    <source>
        <dbReference type="ARBA" id="ARBA00022669"/>
    </source>
</evidence>
<feature type="chain" id="PRO_5041263871" description="LysM domain-containing protein" evidence="5">
    <location>
        <begin position="19"/>
        <end position="369"/>
    </location>
</feature>
<comment type="caution">
    <text evidence="7">The sequence shown here is derived from an EMBL/GenBank/DDBJ whole genome shotgun (WGS) entry which is preliminary data.</text>
</comment>
<dbReference type="InterPro" id="IPR036779">
    <property type="entry name" value="LysM_dom_sf"/>
</dbReference>
<proteinExistence type="inferred from homology"/>
<dbReference type="EMBL" id="JAULSR010000003">
    <property type="protein sequence ID" value="KAK0625192.1"/>
    <property type="molecule type" value="Genomic_DNA"/>
</dbReference>
<dbReference type="PROSITE" id="PS51782">
    <property type="entry name" value="LYSM"/>
    <property type="match status" value="2"/>
</dbReference>
<dbReference type="PANTHER" id="PTHR34997">
    <property type="entry name" value="AM15"/>
    <property type="match status" value="1"/>
</dbReference>
<feature type="region of interest" description="Disordered" evidence="4">
    <location>
        <begin position="199"/>
        <end position="259"/>
    </location>
</feature>
<dbReference type="Pfam" id="PF01476">
    <property type="entry name" value="LysM"/>
    <property type="match status" value="2"/>
</dbReference>
<comment type="similarity">
    <text evidence="3">Belongs to the secreted LysM effector family.</text>
</comment>
<keyword evidence="1" id="KW-0147">Chitin-binding</keyword>
<keyword evidence="2" id="KW-0843">Virulence</keyword>
<dbReference type="Proteomes" id="UP001174934">
    <property type="component" value="Unassembled WGS sequence"/>
</dbReference>
<protein>
    <recommendedName>
        <fullName evidence="6">LysM domain-containing protein</fullName>
    </recommendedName>
</protein>
<feature type="compositionally biased region" description="Low complexity" evidence="4">
    <location>
        <begin position="199"/>
        <end position="222"/>
    </location>
</feature>
<evidence type="ECO:0000313" key="7">
    <source>
        <dbReference type="EMBL" id="KAK0625192.1"/>
    </source>
</evidence>
<evidence type="ECO:0000256" key="4">
    <source>
        <dbReference type="SAM" id="MobiDB-lite"/>
    </source>
</evidence>
<feature type="signal peptide" evidence="5">
    <location>
        <begin position="1"/>
        <end position="18"/>
    </location>
</feature>
<dbReference type="GO" id="GO:0008061">
    <property type="term" value="F:chitin binding"/>
    <property type="evidence" value="ECO:0007669"/>
    <property type="project" value="UniProtKB-KW"/>
</dbReference>
<feature type="domain" description="LysM" evidence="6">
    <location>
        <begin position="140"/>
        <end position="187"/>
    </location>
</feature>
<name>A0AA40C4W9_9PEZI</name>
<keyword evidence="5" id="KW-0732">Signal</keyword>
<keyword evidence="8" id="KW-1185">Reference proteome</keyword>
<evidence type="ECO:0000259" key="6">
    <source>
        <dbReference type="PROSITE" id="PS51782"/>
    </source>
</evidence>
<dbReference type="PANTHER" id="PTHR34997:SF1">
    <property type="entry name" value="PEPTIDOGLYCAN-BINDING LYSIN DOMAIN"/>
    <property type="match status" value="1"/>
</dbReference>
<evidence type="ECO:0000256" key="5">
    <source>
        <dbReference type="SAM" id="SignalP"/>
    </source>
</evidence>
<dbReference type="AlphaFoldDB" id="A0AA40C4W9"/>
<reference evidence="7" key="1">
    <citation type="submission" date="2023-06" db="EMBL/GenBank/DDBJ databases">
        <title>Genome-scale phylogeny and comparative genomics of the fungal order Sordariales.</title>
        <authorList>
            <consortium name="Lawrence Berkeley National Laboratory"/>
            <person name="Hensen N."/>
            <person name="Bonometti L."/>
            <person name="Westerberg I."/>
            <person name="Brannstrom I.O."/>
            <person name="Guillou S."/>
            <person name="Cros-Aarteil S."/>
            <person name="Calhoun S."/>
            <person name="Haridas S."/>
            <person name="Kuo A."/>
            <person name="Mondo S."/>
            <person name="Pangilinan J."/>
            <person name="Riley R."/>
            <person name="LaButti K."/>
            <person name="Andreopoulos B."/>
            <person name="Lipzen A."/>
            <person name="Chen C."/>
            <person name="Yanf M."/>
            <person name="Daum C."/>
            <person name="Ng V."/>
            <person name="Clum A."/>
            <person name="Steindorff A."/>
            <person name="Ohm R."/>
            <person name="Martin F."/>
            <person name="Silar P."/>
            <person name="Natvig D."/>
            <person name="Lalanne C."/>
            <person name="Gautier V."/>
            <person name="Ament-velasquez S.L."/>
            <person name="Kruys A."/>
            <person name="Hutchinson M.I."/>
            <person name="Powell A.J."/>
            <person name="Barry K."/>
            <person name="Miller A.N."/>
            <person name="Grigoriev I.V."/>
            <person name="Debuchy R."/>
            <person name="Gladieux P."/>
            <person name="Thoren M.H."/>
            <person name="Johannesson H."/>
        </authorList>
    </citation>
    <scope>NUCLEOTIDE SEQUENCE</scope>
    <source>
        <strain evidence="7">SMH3391-2</strain>
    </source>
</reference>
<sequence>MFFLGIMAFMAMALAAQASENILTVPPHRLVARVTTLTSPTGPQQTGTISACNKWYNIASGDSCASVETAFGITHAQFLLWNPAVSADCSQNFWLGYTYCVGVSSGSVSSTTTTSASSATGAQSTPGAPTMSGIPCNCNKYYIVVSGDSCPTVEAQFGITHAQFLAWNPTVSSDCATNFWTGEAYCVGVNTAVTACPTTTSTSSGGSTGSSTTSSISRTSNTEPYSVITGDVSATVGPRPTASDWPPSPTGAGTITSSNPGDTCQGIVNHYSNLLSMGDFLSYNPAAGTDATSCALYVNYYYCIDAPTNGTAGGDQPTATTTIFPPWSPTVLPSLNTTSEIPQPTAAGAPANCQSWYQAADVSQAAGHR</sequence>
<dbReference type="Gene3D" id="3.10.350.10">
    <property type="entry name" value="LysM domain"/>
    <property type="match status" value="3"/>
</dbReference>
<organism evidence="7 8">
    <name type="scientific">Bombardia bombarda</name>
    <dbReference type="NCBI Taxonomy" id="252184"/>
    <lineage>
        <taxon>Eukaryota</taxon>
        <taxon>Fungi</taxon>
        <taxon>Dikarya</taxon>
        <taxon>Ascomycota</taxon>
        <taxon>Pezizomycotina</taxon>
        <taxon>Sordariomycetes</taxon>
        <taxon>Sordariomycetidae</taxon>
        <taxon>Sordariales</taxon>
        <taxon>Lasiosphaeriaceae</taxon>
        <taxon>Bombardia</taxon>
    </lineage>
</organism>
<dbReference type="SUPFAM" id="SSF54106">
    <property type="entry name" value="LysM domain"/>
    <property type="match status" value="2"/>
</dbReference>
<accession>A0AA40C4W9</accession>
<gene>
    <name evidence="7" type="ORF">B0T17DRAFT_265090</name>
</gene>
<evidence type="ECO:0000256" key="3">
    <source>
        <dbReference type="ARBA" id="ARBA00044955"/>
    </source>
</evidence>
<feature type="domain" description="LysM" evidence="6">
    <location>
        <begin position="54"/>
        <end position="101"/>
    </location>
</feature>
<dbReference type="InterPro" id="IPR052210">
    <property type="entry name" value="LysM1-like"/>
</dbReference>
<evidence type="ECO:0000256" key="2">
    <source>
        <dbReference type="ARBA" id="ARBA00023026"/>
    </source>
</evidence>
<dbReference type="SMART" id="SM00257">
    <property type="entry name" value="LysM"/>
    <property type="match status" value="2"/>
</dbReference>
<evidence type="ECO:0000313" key="8">
    <source>
        <dbReference type="Proteomes" id="UP001174934"/>
    </source>
</evidence>
<dbReference type="CDD" id="cd00118">
    <property type="entry name" value="LysM"/>
    <property type="match status" value="2"/>
</dbReference>
<dbReference type="InterPro" id="IPR018392">
    <property type="entry name" value="LysM"/>
</dbReference>